<evidence type="ECO:0000256" key="4">
    <source>
        <dbReference type="ARBA" id="ARBA00038355"/>
    </source>
</evidence>
<dbReference type="InterPro" id="IPR023214">
    <property type="entry name" value="HAD_sf"/>
</dbReference>
<evidence type="ECO:0000256" key="5">
    <source>
        <dbReference type="SAM" id="MobiDB-lite"/>
    </source>
</evidence>
<dbReference type="EMBL" id="DF143612">
    <property type="protein sequence ID" value="GAA53844.1"/>
    <property type="molecule type" value="Genomic_DNA"/>
</dbReference>
<dbReference type="InterPro" id="IPR011948">
    <property type="entry name" value="Dullard_phosphatase"/>
</dbReference>
<evidence type="ECO:0000259" key="6">
    <source>
        <dbReference type="PROSITE" id="PS50969"/>
    </source>
</evidence>
<dbReference type="InterPro" id="IPR036412">
    <property type="entry name" value="HAD-like_sf"/>
</dbReference>
<dbReference type="Pfam" id="PF03031">
    <property type="entry name" value="NIF"/>
    <property type="match status" value="1"/>
</dbReference>
<dbReference type="CDD" id="cd07521">
    <property type="entry name" value="HAD_FCP1-like"/>
    <property type="match status" value="1"/>
</dbReference>
<evidence type="ECO:0000313" key="7">
    <source>
        <dbReference type="EMBL" id="GAA53844.1"/>
    </source>
</evidence>
<dbReference type="GO" id="GO:0004721">
    <property type="term" value="F:phosphoprotein phosphatase activity"/>
    <property type="evidence" value="ECO:0007669"/>
    <property type="project" value="UniProtKB-KW"/>
</dbReference>
<dbReference type="NCBIfam" id="TIGR02251">
    <property type="entry name" value="HIF-SF_euk"/>
    <property type="match status" value="1"/>
</dbReference>
<dbReference type="SMART" id="SM00577">
    <property type="entry name" value="CPDc"/>
    <property type="match status" value="1"/>
</dbReference>
<evidence type="ECO:0000256" key="1">
    <source>
        <dbReference type="ARBA" id="ARBA00022801"/>
    </source>
</evidence>
<reference key="2">
    <citation type="submission" date="2011-10" db="EMBL/GenBank/DDBJ databases">
        <title>The genome and transcriptome sequence of Clonorchis sinensis provide insights into the carcinogenic liver fluke.</title>
        <authorList>
            <person name="Wang X."/>
            <person name="Huang Y."/>
            <person name="Chen W."/>
            <person name="Liu H."/>
            <person name="Guo L."/>
            <person name="Chen Y."/>
            <person name="Luo F."/>
            <person name="Zhou W."/>
            <person name="Sun J."/>
            <person name="Mao Q."/>
            <person name="Liang P."/>
            <person name="Zhou C."/>
            <person name="Tian Y."/>
            <person name="Men J."/>
            <person name="Lv X."/>
            <person name="Huang L."/>
            <person name="Zhou J."/>
            <person name="Hu Y."/>
            <person name="Li R."/>
            <person name="Zhang F."/>
            <person name="Lei H."/>
            <person name="Li X."/>
            <person name="Hu X."/>
            <person name="Liang C."/>
            <person name="Xu J."/>
            <person name="Wu Z."/>
            <person name="Yu X."/>
        </authorList>
    </citation>
    <scope>NUCLEOTIDE SEQUENCE</scope>
    <source>
        <strain>Henan</strain>
    </source>
</reference>
<dbReference type="AlphaFoldDB" id="G7YLL3"/>
<reference evidence="7" key="1">
    <citation type="journal article" date="2011" name="Genome Biol.">
        <title>The draft genome of the carcinogenic human liver fluke Clonorchis sinensis.</title>
        <authorList>
            <person name="Wang X."/>
            <person name="Chen W."/>
            <person name="Huang Y."/>
            <person name="Sun J."/>
            <person name="Men J."/>
            <person name="Liu H."/>
            <person name="Luo F."/>
            <person name="Guo L."/>
            <person name="Lv X."/>
            <person name="Deng C."/>
            <person name="Zhou C."/>
            <person name="Fan Y."/>
            <person name="Li X."/>
            <person name="Huang L."/>
            <person name="Hu Y."/>
            <person name="Liang C."/>
            <person name="Hu X."/>
            <person name="Xu J."/>
            <person name="Yu X."/>
        </authorList>
    </citation>
    <scope>NUCLEOTIDE SEQUENCE [LARGE SCALE GENOMIC DNA]</scope>
    <source>
        <strain evidence="7">Henan</strain>
    </source>
</reference>
<feature type="domain" description="FCP1 homology" evidence="6">
    <location>
        <begin position="302"/>
        <end position="461"/>
    </location>
</feature>
<evidence type="ECO:0000256" key="3">
    <source>
        <dbReference type="ARBA" id="ARBA00037324"/>
    </source>
</evidence>
<dbReference type="SUPFAM" id="SSF56784">
    <property type="entry name" value="HAD-like"/>
    <property type="match status" value="1"/>
</dbReference>
<dbReference type="InterPro" id="IPR004274">
    <property type="entry name" value="FCP1_dom"/>
</dbReference>
<feature type="compositionally biased region" description="Basic and acidic residues" evidence="5">
    <location>
        <begin position="227"/>
        <end position="243"/>
    </location>
</feature>
<dbReference type="Gene3D" id="3.40.50.1000">
    <property type="entry name" value="HAD superfamily/HAD-like"/>
    <property type="match status" value="1"/>
</dbReference>
<proteinExistence type="inferred from homology"/>
<sequence length="498" mass="55663">MLQKLCTTPKSSRSKRIYSSQTCAPQMGKNAKSGSYPDYAGYPRICPKSSKSRHRRRRSTAVRKNRRLSGCPILKPQTQGNSEPHDDPGYVHASHPPPRLRAKTVGHRSDLRVPCAPVSPSPHTKCLPVHCDPSHHNLRTTHCTPVTNIPSIPIPTEAALGSDALTRSESFPPSNPVPTHLHPYMNHIPVSNNSDPVVVDENFQTSSHPTALDCLEISSKPASRDCCEHHTDGGEEGVMREQDELSETSSASHNELAAEISAIEEEETDDFDESDAYAFIHSLPPVSPELSYQLPALPKRTRSAPEFCLVLDLDETLVHCSLTPLPDAQFIFQVVFQGVVYMVYVRIRPHLYEFLSRVSERFEVVLFTASTKVYADRLVNLIDPKKKWIKHRLFREHCVCVNGNYVKDLRVLGRDLRKTVIVDNSPQAFGYQLDNGVPIESWFVDSNDRELLNLLPFLFEVSKADDVRPLIVDRFRLHEKVLAAASLSSSASSPSSPT</sequence>
<gene>
    <name evidence="7" type="ORF">CLF_111291</name>
</gene>
<accession>G7YLL3</accession>
<feature type="compositionally biased region" description="Polar residues" evidence="5">
    <location>
        <begin position="1"/>
        <end position="24"/>
    </location>
</feature>
<dbReference type="PROSITE" id="PS50969">
    <property type="entry name" value="FCP1"/>
    <property type="match status" value="1"/>
</dbReference>
<keyword evidence="1" id="KW-0378">Hydrolase</keyword>
<dbReference type="InterPro" id="IPR050365">
    <property type="entry name" value="TIM50"/>
</dbReference>
<evidence type="ECO:0000256" key="2">
    <source>
        <dbReference type="ARBA" id="ARBA00022912"/>
    </source>
</evidence>
<dbReference type="GO" id="GO:0005634">
    <property type="term" value="C:nucleus"/>
    <property type="evidence" value="ECO:0007669"/>
    <property type="project" value="UniProtKB-ARBA"/>
</dbReference>
<protein>
    <submittedName>
        <fullName evidence="7">CTD small phosphatase-like protein 2</fullName>
    </submittedName>
</protein>
<keyword evidence="2" id="KW-0904">Protein phosphatase</keyword>
<feature type="compositionally biased region" description="Basic residues" evidence="5">
    <location>
        <begin position="50"/>
        <end position="67"/>
    </location>
</feature>
<comment type="function">
    <text evidence="3">Probable phosphatase.</text>
</comment>
<feature type="region of interest" description="Disordered" evidence="5">
    <location>
        <begin position="1"/>
        <end position="89"/>
    </location>
</feature>
<evidence type="ECO:0000313" key="8">
    <source>
        <dbReference type="Proteomes" id="UP000008909"/>
    </source>
</evidence>
<dbReference type="FunFam" id="3.40.50.1000:FF:000015">
    <property type="entry name" value="CTD small phosphatase-like protein 2"/>
    <property type="match status" value="1"/>
</dbReference>
<dbReference type="PANTHER" id="PTHR12210">
    <property type="entry name" value="DULLARD PROTEIN PHOSPHATASE"/>
    <property type="match status" value="1"/>
</dbReference>
<dbReference type="Proteomes" id="UP000008909">
    <property type="component" value="Unassembled WGS sequence"/>
</dbReference>
<organism evidence="7 8">
    <name type="scientific">Clonorchis sinensis</name>
    <name type="common">Chinese liver fluke</name>
    <dbReference type="NCBI Taxonomy" id="79923"/>
    <lineage>
        <taxon>Eukaryota</taxon>
        <taxon>Metazoa</taxon>
        <taxon>Spiralia</taxon>
        <taxon>Lophotrochozoa</taxon>
        <taxon>Platyhelminthes</taxon>
        <taxon>Trematoda</taxon>
        <taxon>Digenea</taxon>
        <taxon>Opisthorchiida</taxon>
        <taxon>Opisthorchiata</taxon>
        <taxon>Opisthorchiidae</taxon>
        <taxon>Clonorchis</taxon>
    </lineage>
</organism>
<keyword evidence="8" id="KW-1185">Reference proteome</keyword>
<comment type="similarity">
    <text evidence="4">Belongs to the CTDSPL2 family.</text>
</comment>
<feature type="region of interest" description="Disordered" evidence="5">
    <location>
        <begin position="227"/>
        <end position="253"/>
    </location>
</feature>
<name>G7YLL3_CLOSI</name>